<organism evidence="2 3">
    <name type="scientific">Fusarium austroafricanum</name>
    <dbReference type="NCBI Taxonomy" id="2364996"/>
    <lineage>
        <taxon>Eukaryota</taxon>
        <taxon>Fungi</taxon>
        <taxon>Dikarya</taxon>
        <taxon>Ascomycota</taxon>
        <taxon>Pezizomycotina</taxon>
        <taxon>Sordariomycetes</taxon>
        <taxon>Hypocreomycetidae</taxon>
        <taxon>Hypocreales</taxon>
        <taxon>Nectriaceae</taxon>
        <taxon>Fusarium</taxon>
        <taxon>Fusarium concolor species complex</taxon>
    </lineage>
</organism>
<dbReference type="PROSITE" id="PS51257">
    <property type="entry name" value="PROKAR_LIPOPROTEIN"/>
    <property type="match status" value="1"/>
</dbReference>
<proteinExistence type="predicted"/>
<dbReference type="AlphaFoldDB" id="A0A8H4KB46"/>
<dbReference type="Proteomes" id="UP000605986">
    <property type="component" value="Unassembled WGS sequence"/>
</dbReference>
<dbReference type="Pfam" id="PF06985">
    <property type="entry name" value="HET"/>
    <property type="match status" value="1"/>
</dbReference>
<dbReference type="PANTHER" id="PTHR33112">
    <property type="entry name" value="DOMAIN PROTEIN, PUTATIVE-RELATED"/>
    <property type="match status" value="1"/>
</dbReference>
<protein>
    <recommendedName>
        <fullName evidence="1">Heterokaryon incompatibility domain-containing protein</fullName>
    </recommendedName>
</protein>
<dbReference type="PANTHER" id="PTHR33112:SF1">
    <property type="entry name" value="HETEROKARYON INCOMPATIBILITY DOMAIN-CONTAINING PROTEIN"/>
    <property type="match status" value="1"/>
</dbReference>
<dbReference type="OrthoDB" id="5135333at2759"/>
<reference evidence="2" key="1">
    <citation type="submission" date="2020-01" db="EMBL/GenBank/DDBJ databases">
        <title>Identification and distribution of gene clusters putatively required for synthesis of sphingolipid metabolism inhibitors in phylogenetically diverse species of the filamentous fungus Fusarium.</title>
        <authorList>
            <person name="Kim H.-S."/>
            <person name="Busman M."/>
            <person name="Brown D.W."/>
            <person name="Divon H."/>
            <person name="Uhlig S."/>
            <person name="Proctor R.H."/>
        </authorList>
    </citation>
    <scope>NUCLEOTIDE SEQUENCE</scope>
    <source>
        <strain evidence="2">NRRL 53441</strain>
    </source>
</reference>
<accession>A0A8H4KB46</accession>
<evidence type="ECO:0000313" key="2">
    <source>
        <dbReference type="EMBL" id="KAF4446651.1"/>
    </source>
</evidence>
<dbReference type="EMBL" id="JAADJG010000446">
    <property type="protein sequence ID" value="KAF4446651.1"/>
    <property type="molecule type" value="Genomic_DNA"/>
</dbReference>
<feature type="domain" description="Heterokaryon incompatibility" evidence="1">
    <location>
        <begin position="173"/>
        <end position="323"/>
    </location>
</feature>
<dbReference type="InterPro" id="IPR010730">
    <property type="entry name" value="HET"/>
</dbReference>
<comment type="caution">
    <text evidence="2">The sequence shown here is derived from an EMBL/GenBank/DDBJ whole genome shotgun (WGS) entry which is preliminary data.</text>
</comment>
<name>A0A8H4KB46_9HYPO</name>
<gene>
    <name evidence="2" type="ORF">F53441_9692</name>
</gene>
<keyword evidence="3" id="KW-1185">Reference proteome</keyword>
<sequence>MPDRSDEVPGWMGDCETCRAIWNPIASVGCCHGFNLGSYKDALSTQCSNHKPLVQAFFDHNRMKFGSTESDTLELGEGFRDFTLRLSESSSHGSDSWKLLLLNKDSVPNHPGLGRILDSEWGDLELLNRWKRACLSIHGSRCENPLKIWHTRPAWLIDVDRKCLVPGGVDANYVALSYTYGNHIGALIDAETLQKLQLPYALENSDLQEYVPPIIRNATYLTSAIGERYLWADALCITHYDRNHTTEQLKLMAAIYANAIVTIIAADGDSLTGLTGLKGVSEPRQLKQKIVPFGDETIIVRNTGPADMEDGLPYYYRGWIYQEFKMSPRKILFNHKELHWICQCSIWHEELVPGAEVDREIDESLKVLVAGFPDDRALSRLVGDYNRLDFRYEEDALPAITGLLSVISRTFPGGFLYGIPEMLFERGLGWKPHEWDRLSLRRRLRSSRPKDIQLTPSGLPSWSWIGWSGWVSLEYNEAMRIPFHDTKVEETIPTAQWYTSHSPSDPPSKWRRIRSTWYENRDSYKDLSKPLPAGWTRNPVRQRWTDMPHVYPDGCEKYLYVHESMPITEDQYPPDYYCPFPVPDINESTIPDMPEQTPYLFCKTTKARLWGYKNETETDAELYNAEKKKIGFLNLVNKDSLTRFLKSEGEPGLPVDLVTVCKIRTYSQTKTEGAKIKVAGPQEEYADFRYEKKDTYLVLWVEWEDGIAYRLACGQVEVEEWDRLNLETISLILG</sequence>
<evidence type="ECO:0000259" key="1">
    <source>
        <dbReference type="Pfam" id="PF06985"/>
    </source>
</evidence>
<evidence type="ECO:0000313" key="3">
    <source>
        <dbReference type="Proteomes" id="UP000605986"/>
    </source>
</evidence>